<sequence length="249" mass="27097">MCIPTFARSRCLSRIWPLVYAAIAVLASKSHSAPLANPLPSLSSRHIRSAVKVHAQEVLAPNPSNAENTQSSISNFVTRAANVPPSVVFQFPSVPLWGSQQAPEPVLYTGEVYNILLNFTYSPDNSTRYAFGTCNITAVPTFVGSEDENSKGNAGANQYMQTPVLMDWTTFVDSPPAAPLVNYISWRVPSRRDTAPLPMYPGRYIFLASVLVFDLYNVSTSVDYADPSSGVGQFLITAQSGVFVVREAI</sequence>
<dbReference type="AlphaFoldDB" id="A0A139AXE9"/>
<protein>
    <recommendedName>
        <fullName evidence="4">Ubiquitin 3 binding protein But2 C-terminal domain-containing protein</fullName>
    </recommendedName>
</protein>
<keyword evidence="3" id="KW-1185">Reference proteome</keyword>
<organism evidence="2 3">
    <name type="scientific">Gonapodya prolifera (strain JEL478)</name>
    <name type="common">Monoblepharis prolifera</name>
    <dbReference type="NCBI Taxonomy" id="1344416"/>
    <lineage>
        <taxon>Eukaryota</taxon>
        <taxon>Fungi</taxon>
        <taxon>Fungi incertae sedis</taxon>
        <taxon>Chytridiomycota</taxon>
        <taxon>Chytridiomycota incertae sedis</taxon>
        <taxon>Monoblepharidomycetes</taxon>
        <taxon>Monoblepharidales</taxon>
        <taxon>Gonapodyaceae</taxon>
        <taxon>Gonapodya</taxon>
    </lineage>
</organism>
<reference evidence="2 3" key="1">
    <citation type="journal article" date="2015" name="Genome Biol. Evol.">
        <title>Phylogenomic analyses indicate that early fungi evolved digesting cell walls of algal ancestors of land plants.</title>
        <authorList>
            <person name="Chang Y."/>
            <person name="Wang S."/>
            <person name="Sekimoto S."/>
            <person name="Aerts A.L."/>
            <person name="Choi C."/>
            <person name="Clum A."/>
            <person name="LaButti K.M."/>
            <person name="Lindquist E.A."/>
            <person name="Yee Ngan C."/>
            <person name="Ohm R.A."/>
            <person name="Salamov A.A."/>
            <person name="Grigoriev I.V."/>
            <person name="Spatafora J.W."/>
            <person name="Berbee M.L."/>
        </authorList>
    </citation>
    <scope>NUCLEOTIDE SEQUENCE [LARGE SCALE GENOMIC DNA]</scope>
    <source>
        <strain evidence="2 3">JEL478</strain>
    </source>
</reference>
<name>A0A139AXE9_GONPJ</name>
<keyword evidence="1" id="KW-0732">Signal</keyword>
<evidence type="ECO:0008006" key="4">
    <source>
        <dbReference type="Google" id="ProtNLM"/>
    </source>
</evidence>
<gene>
    <name evidence="2" type="ORF">M427DRAFT_51606</name>
</gene>
<evidence type="ECO:0000313" key="2">
    <source>
        <dbReference type="EMBL" id="KXS21387.1"/>
    </source>
</evidence>
<evidence type="ECO:0000256" key="1">
    <source>
        <dbReference type="SAM" id="SignalP"/>
    </source>
</evidence>
<dbReference type="EMBL" id="KQ965733">
    <property type="protein sequence ID" value="KXS21387.1"/>
    <property type="molecule type" value="Genomic_DNA"/>
</dbReference>
<feature type="chain" id="PRO_5007296481" description="Ubiquitin 3 binding protein But2 C-terminal domain-containing protein" evidence="1">
    <location>
        <begin position="33"/>
        <end position="249"/>
    </location>
</feature>
<proteinExistence type="predicted"/>
<dbReference type="OrthoDB" id="10400280at2759"/>
<dbReference type="Proteomes" id="UP000070544">
    <property type="component" value="Unassembled WGS sequence"/>
</dbReference>
<feature type="signal peptide" evidence="1">
    <location>
        <begin position="1"/>
        <end position="32"/>
    </location>
</feature>
<evidence type="ECO:0000313" key="3">
    <source>
        <dbReference type="Proteomes" id="UP000070544"/>
    </source>
</evidence>
<accession>A0A139AXE9</accession>